<organism evidence="1 2">
    <name type="scientific">Aphis glycines</name>
    <name type="common">Soybean aphid</name>
    <dbReference type="NCBI Taxonomy" id="307491"/>
    <lineage>
        <taxon>Eukaryota</taxon>
        <taxon>Metazoa</taxon>
        <taxon>Ecdysozoa</taxon>
        <taxon>Arthropoda</taxon>
        <taxon>Hexapoda</taxon>
        <taxon>Insecta</taxon>
        <taxon>Pterygota</taxon>
        <taxon>Neoptera</taxon>
        <taxon>Paraneoptera</taxon>
        <taxon>Hemiptera</taxon>
        <taxon>Sternorrhyncha</taxon>
        <taxon>Aphidomorpha</taxon>
        <taxon>Aphidoidea</taxon>
        <taxon>Aphididae</taxon>
        <taxon>Aphidini</taxon>
        <taxon>Aphis</taxon>
        <taxon>Aphis</taxon>
    </lineage>
</organism>
<keyword evidence="2" id="KW-1185">Reference proteome</keyword>
<accession>A0A6G0TU70</accession>
<protein>
    <submittedName>
        <fullName evidence="1">Uncharacterized protein</fullName>
    </submittedName>
</protein>
<evidence type="ECO:0000313" key="1">
    <source>
        <dbReference type="EMBL" id="KAE9538654.1"/>
    </source>
</evidence>
<dbReference type="OrthoDB" id="10514629at2759"/>
<comment type="caution">
    <text evidence="1">The sequence shown here is derived from an EMBL/GenBank/DDBJ whole genome shotgun (WGS) entry which is preliminary data.</text>
</comment>
<evidence type="ECO:0000313" key="2">
    <source>
        <dbReference type="Proteomes" id="UP000475862"/>
    </source>
</evidence>
<dbReference type="Proteomes" id="UP000475862">
    <property type="component" value="Unassembled WGS sequence"/>
</dbReference>
<proteinExistence type="predicted"/>
<sequence length="234" mass="27282">MTIKTNCKMHTATIVENLVLPRKSPMPVPIESLKDLGHDIKSEYTDNSYVVALGYEMINYKHSERSNKCIDFTMMCVCFFFASVQHSLVEIMLQFRTLGMVSDGKVNILGALYRSKVNIFQQFSKKSKKTKKSDGKTVIFTQNQFSIKSSFLYGCNSKTNHCKYLKFSPNVYDLKYNTKFSISFSSSISRENSKHHYRKNFKYLKILPTTEIFNFSKKFFFEVSIKFLWPNKNI</sequence>
<dbReference type="EMBL" id="VYZN01000016">
    <property type="protein sequence ID" value="KAE9538654.1"/>
    <property type="molecule type" value="Genomic_DNA"/>
</dbReference>
<reference evidence="1 2" key="1">
    <citation type="submission" date="2019-08" db="EMBL/GenBank/DDBJ databases">
        <title>The genome of the soybean aphid Biotype 1, its phylome, world population structure and adaptation to the North American continent.</title>
        <authorList>
            <person name="Giordano R."/>
            <person name="Donthu R.K."/>
            <person name="Hernandez A.G."/>
            <person name="Wright C.L."/>
            <person name="Zimin A.V."/>
        </authorList>
    </citation>
    <scope>NUCLEOTIDE SEQUENCE [LARGE SCALE GENOMIC DNA]</scope>
    <source>
        <tissue evidence="1">Whole aphids</tissue>
    </source>
</reference>
<name>A0A6G0TU70_APHGL</name>
<dbReference type="AlphaFoldDB" id="A0A6G0TU70"/>
<gene>
    <name evidence="1" type="ORF">AGLY_005753</name>
</gene>